<comment type="caution">
    <text evidence="1">The sequence shown here is derived from an EMBL/GenBank/DDBJ whole genome shotgun (WGS) entry which is preliminary data.</text>
</comment>
<proteinExistence type="predicted"/>
<dbReference type="AlphaFoldDB" id="A0A1E3XBH0"/>
<dbReference type="Proteomes" id="UP000094056">
    <property type="component" value="Unassembled WGS sequence"/>
</dbReference>
<sequence length="161" mass="18880">MKRLKVDFEEIAICMEDQNRYDHDHYLDTQTGEVVTISGEVKRAVEDGDEEKLGNLPGWQKREAEIAEEILGESDRYVWIEDRPSYEGYNLMSEFADTVKDTGLREKLAIALDGKGAFRRFKDVLAYYPEEEKRWFSFKSQRMEEEITNWLNSIGIEPVKD</sequence>
<evidence type="ECO:0000313" key="2">
    <source>
        <dbReference type="Proteomes" id="UP000094056"/>
    </source>
</evidence>
<dbReference type="EMBL" id="MAYW01000042">
    <property type="protein sequence ID" value="ODS32972.1"/>
    <property type="molecule type" value="Genomic_DNA"/>
</dbReference>
<reference evidence="1 2" key="1">
    <citation type="submission" date="2016-07" db="EMBL/GenBank/DDBJ databases">
        <title>Draft genome of Scalindua rubra, obtained from a brine-seawater interface in the Red Sea, sheds light on salt adaptation in anammox bacteria.</title>
        <authorList>
            <person name="Speth D.R."/>
            <person name="Lagkouvardos I."/>
            <person name="Wang Y."/>
            <person name="Qian P.-Y."/>
            <person name="Dutilh B.E."/>
            <person name="Jetten M.S."/>
        </authorList>
    </citation>
    <scope>NUCLEOTIDE SEQUENCE [LARGE SCALE GENOMIC DNA]</scope>
    <source>
        <strain evidence="1">BSI-1</strain>
    </source>
</reference>
<protein>
    <submittedName>
        <fullName evidence="1">Uncharacterized protein</fullName>
    </submittedName>
</protein>
<dbReference type="InterPro" id="IPR005361">
    <property type="entry name" value="UPF0158"/>
</dbReference>
<accession>A0A1E3XBH0</accession>
<dbReference type="PATRIC" id="fig|1872076.5.peg.2249"/>
<name>A0A1E3XBH0_9BACT</name>
<gene>
    <name evidence="1" type="ORF">SCARUB_01911</name>
</gene>
<organism evidence="1 2">
    <name type="scientific">Candidatus Scalindua rubra</name>
    <dbReference type="NCBI Taxonomy" id="1872076"/>
    <lineage>
        <taxon>Bacteria</taxon>
        <taxon>Pseudomonadati</taxon>
        <taxon>Planctomycetota</taxon>
        <taxon>Candidatus Brocadiia</taxon>
        <taxon>Candidatus Brocadiales</taxon>
        <taxon>Candidatus Scalinduaceae</taxon>
        <taxon>Candidatus Scalindua</taxon>
    </lineage>
</organism>
<dbReference type="Pfam" id="PF03682">
    <property type="entry name" value="UPF0158"/>
    <property type="match status" value="1"/>
</dbReference>
<evidence type="ECO:0000313" key="1">
    <source>
        <dbReference type="EMBL" id="ODS32972.1"/>
    </source>
</evidence>